<reference evidence="18" key="1">
    <citation type="submission" date="2016-10" db="EMBL/GenBank/DDBJ databases">
        <authorList>
            <person name="Varghese N."/>
            <person name="Submissions S."/>
        </authorList>
    </citation>
    <scope>NUCLEOTIDE SEQUENCE [LARGE SCALE GENOMIC DNA]</scope>
    <source>
        <strain evidence="18">DSM 8415</strain>
    </source>
</reference>
<dbReference type="GO" id="GO:0000155">
    <property type="term" value="F:phosphorelay sensor kinase activity"/>
    <property type="evidence" value="ECO:0007669"/>
    <property type="project" value="InterPro"/>
</dbReference>
<evidence type="ECO:0000256" key="8">
    <source>
        <dbReference type="ARBA" id="ARBA00022741"/>
    </source>
</evidence>
<dbReference type="PROSITE" id="PS50885">
    <property type="entry name" value="HAMP"/>
    <property type="match status" value="1"/>
</dbReference>
<gene>
    <name evidence="17" type="ORF">SAMN05660835_00416</name>
</gene>
<dbReference type="InterPro" id="IPR036097">
    <property type="entry name" value="HisK_dim/P_sf"/>
</dbReference>
<dbReference type="Gene3D" id="6.10.340.10">
    <property type="match status" value="1"/>
</dbReference>
<dbReference type="Proteomes" id="UP000199411">
    <property type="component" value="Unassembled WGS sequence"/>
</dbReference>
<dbReference type="SMART" id="SM00304">
    <property type="entry name" value="HAMP"/>
    <property type="match status" value="1"/>
</dbReference>
<keyword evidence="11 14" id="KW-1133">Transmembrane helix</keyword>
<keyword evidence="9 17" id="KW-0418">Kinase</keyword>
<evidence type="ECO:0000256" key="7">
    <source>
        <dbReference type="ARBA" id="ARBA00022692"/>
    </source>
</evidence>
<evidence type="ECO:0000259" key="16">
    <source>
        <dbReference type="PROSITE" id="PS50885"/>
    </source>
</evidence>
<evidence type="ECO:0000256" key="10">
    <source>
        <dbReference type="ARBA" id="ARBA00022840"/>
    </source>
</evidence>
<keyword evidence="18" id="KW-1185">Reference proteome</keyword>
<organism evidence="17 18">
    <name type="scientific">Desulfurella multipotens</name>
    <dbReference type="NCBI Taxonomy" id="79269"/>
    <lineage>
        <taxon>Bacteria</taxon>
        <taxon>Pseudomonadati</taxon>
        <taxon>Campylobacterota</taxon>
        <taxon>Desulfurellia</taxon>
        <taxon>Desulfurellales</taxon>
        <taxon>Desulfurellaceae</taxon>
        <taxon>Desulfurella</taxon>
    </lineage>
</organism>
<evidence type="ECO:0000256" key="3">
    <source>
        <dbReference type="ARBA" id="ARBA00012438"/>
    </source>
</evidence>
<dbReference type="Gene3D" id="1.10.287.130">
    <property type="match status" value="1"/>
</dbReference>
<dbReference type="SMART" id="SM00387">
    <property type="entry name" value="HATPase_c"/>
    <property type="match status" value="1"/>
</dbReference>
<evidence type="ECO:0000256" key="5">
    <source>
        <dbReference type="ARBA" id="ARBA00022553"/>
    </source>
</evidence>
<evidence type="ECO:0000256" key="13">
    <source>
        <dbReference type="ARBA" id="ARBA00023136"/>
    </source>
</evidence>
<evidence type="ECO:0000259" key="15">
    <source>
        <dbReference type="PROSITE" id="PS50109"/>
    </source>
</evidence>
<dbReference type="OrthoDB" id="9815202at2"/>
<dbReference type="PRINTS" id="PR00344">
    <property type="entry name" value="BCTRLSENSOR"/>
</dbReference>
<accession>A0A1G6JJQ0</accession>
<dbReference type="PANTHER" id="PTHR45528:SF1">
    <property type="entry name" value="SENSOR HISTIDINE KINASE CPXA"/>
    <property type="match status" value="1"/>
</dbReference>
<keyword evidence="10" id="KW-0067">ATP-binding</keyword>
<evidence type="ECO:0000256" key="11">
    <source>
        <dbReference type="ARBA" id="ARBA00022989"/>
    </source>
</evidence>
<feature type="domain" description="Histidine kinase" evidence="15">
    <location>
        <begin position="242"/>
        <end position="453"/>
    </location>
</feature>
<sequence>MFLKKSNFFSKISVKILLWYSAIFISNAIFLFLLAYFIVSATLRDKETTSISLEMEKILLDIQKYGLSNIDKHISHKEKEDFVIEILFKNKPLYVSENFKKLELGNKIIENIKSKKKFFTINLDDKTFKFQIYQATSYTIVVGKNVASTEELLEKFREIFFGMILFTMLLGIIGGLIALRKILLPIKSITQTAQYIINTGKLNERIKVENTQDELYDLSVIINKMLDKIEVLVKSLKETIDNVAHDLRTPLTRIKITSELALSEQSKLNPKDALLSCLDESDKILTLLNAIVDISQIETGSLKLNIERIQLKKLIDDVIDLYDYVIEEHNINLSVKCNENIYIYGDFNRLRQALSNLMDNAIKYNKPNGKISIKALEINDKICLFIRDTGIGIDAKDLPYIFERLYRADKSRSKQGLGLGLSLVKAIIKAHEAKIKVKSKLTCGTIFCIIFHH</sequence>
<dbReference type="AlphaFoldDB" id="A0A1G6JJQ0"/>
<evidence type="ECO:0000256" key="4">
    <source>
        <dbReference type="ARBA" id="ARBA00022475"/>
    </source>
</evidence>
<keyword evidence="4" id="KW-1003">Cell membrane</keyword>
<evidence type="ECO:0000256" key="9">
    <source>
        <dbReference type="ARBA" id="ARBA00022777"/>
    </source>
</evidence>
<protein>
    <recommendedName>
        <fullName evidence="3">histidine kinase</fullName>
        <ecNumber evidence="3">2.7.13.3</ecNumber>
    </recommendedName>
</protein>
<dbReference type="InterPro" id="IPR003660">
    <property type="entry name" value="HAMP_dom"/>
</dbReference>
<dbReference type="SUPFAM" id="SSF47384">
    <property type="entry name" value="Homodimeric domain of signal transducing histidine kinase"/>
    <property type="match status" value="1"/>
</dbReference>
<dbReference type="EMBL" id="FMYU01000003">
    <property type="protein sequence ID" value="SDC18933.1"/>
    <property type="molecule type" value="Genomic_DNA"/>
</dbReference>
<evidence type="ECO:0000256" key="14">
    <source>
        <dbReference type="SAM" id="Phobius"/>
    </source>
</evidence>
<dbReference type="RefSeq" id="WP_092127844.1">
    <property type="nucleotide sequence ID" value="NZ_FMYU01000003.1"/>
</dbReference>
<evidence type="ECO:0000256" key="1">
    <source>
        <dbReference type="ARBA" id="ARBA00000085"/>
    </source>
</evidence>
<dbReference type="InterPro" id="IPR050398">
    <property type="entry name" value="HssS/ArlS-like"/>
</dbReference>
<feature type="transmembrane region" description="Helical" evidence="14">
    <location>
        <begin position="159"/>
        <end position="179"/>
    </location>
</feature>
<dbReference type="InterPro" id="IPR036890">
    <property type="entry name" value="HATPase_C_sf"/>
</dbReference>
<dbReference type="CDD" id="cd06225">
    <property type="entry name" value="HAMP"/>
    <property type="match status" value="1"/>
</dbReference>
<dbReference type="SUPFAM" id="SSF55874">
    <property type="entry name" value="ATPase domain of HSP90 chaperone/DNA topoisomerase II/histidine kinase"/>
    <property type="match status" value="1"/>
</dbReference>
<keyword evidence="12" id="KW-0902">Two-component regulatory system</keyword>
<dbReference type="InterPro" id="IPR003594">
    <property type="entry name" value="HATPase_dom"/>
</dbReference>
<keyword evidence="7 14" id="KW-0812">Transmembrane</keyword>
<keyword evidence="8" id="KW-0547">Nucleotide-binding</keyword>
<dbReference type="CDD" id="cd00075">
    <property type="entry name" value="HATPase"/>
    <property type="match status" value="1"/>
</dbReference>
<dbReference type="InterPro" id="IPR003661">
    <property type="entry name" value="HisK_dim/P_dom"/>
</dbReference>
<evidence type="ECO:0000256" key="2">
    <source>
        <dbReference type="ARBA" id="ARBA00004651"/>
    </source>
</evidence>
<feature type="transmembrane region" description="Helical" evidence="14">
    <location>
        <begin position="12"/>
        <end position="39"/>
    </location>
</feature>
<dbReference type="Gene3D" id="3.30.565.10">
    <property type="entry name" value="Histidine kinase-like ATPase, C-terminal domain"/>
    <property type="match status" value="1"/>
</dbReference>
<evidence type="ECO:0000256" key="12">
    <source>
        <dbReference type="ARBA" id="ARBA00023012"/>
    </source>
</evidence>
<feature type="domain" description="HAMP" evidence="16">
    <location>
        <begin position="180"/>
        <end position="234"/>
    </location>
</feature>
<evidence type="ECO:0000256" key="6">
    <source>
        <dbReference type="ARBA" id="ARBA00022679"/>
    </source>
</evidence>
<dbReference type="FunFam" id="3.30.565.10:FF:000006">
    <property type="entry name" value="Sensor histidine kinase WalK"/>
    <property type="match status" value="1"/>
</dbReference>
<dbReference type="PANTHER" id="PTHR45528">
    <property type="entry name" value="SENSOR HISTIDINE KINASE CPXA"/>
    <property type="match status" value="1"/>
</dbReference>
<dbReference type="PROSITE" id="PS50109">
    <property type="entry name" value="HIS_KIN"/>
    <property type="match status" value="1"/>
</dbReference>
<proteinExistence type="predicted"/>
<comment type="catalytic activity">
    <reaction evidence="1">
        <text>ATP + protein L-histidine = ADP + protein N-phospho-L-histidine.</text>
        <dbReference type="EC" id="2.7.13.3"/>
    </reaction>
</comment>
<name>A0A1G6JJQ0_9BACT</name>
<evidence type="ECO:0000313" key="17">
    <source>
        <dbReference type="EMBL" id="SDC18933.1"/>
    </source>
</evidence>
<dbReference type="SMART" id="SM00388">
    <property type="entry name" value="HisKA"/>
    <property type="match status" value="1"/>
</dbReference>
<evidence type="ECO:0000313" key="18">
    <source>
        <dbReference type="Proteomes" id="UP000199411"/>
    </source>
</evidence>
<dbReference type="Pfam" id="PF02518">
    <property type="entry name" value="HATPase_c"/>
    <property type="match status" value="1"/>
</dbReference>
<dbReference type="GO" id="GO:0005524">
    <property type="term" value="F:ATP binding"/>
    <property type="evidence" value="ECO:0007669"/>
    <property type="project" value="UniProtKB-KW"/>
</dbReference>
<dbReference type="CDD" id="cd00082">
    <property type="entry name" value="HisKA"/>
    <property type="match status" value="1"/>
</dbReference>
<keyword evidence="6" id="KW-0808">Transferase</keyword>
<dbReference type="GO" id="GO:0005886">
    <property type="term" value="C:plasma membrane"/>
    <property type="evidence" value="ECO:0007669"/>
    <property type="project" value="UniProtKB-SubCell"/>
</dbReference>
<keyword evidence="5" id="KW-0597">Phosphoprotein</keyword>
<dbReference type="InterPro" id="IPR004358">
    <property type="entry name" value="Sig_transdc_His_kin-like_C"/>
</dbReference>
<dbReference type="Pfam" id="PF00512">
    <property type="entry name" value="HisKA"/>
    <property type="match status" value="1"/>
</dbReference>
<dbReference type="InterPro" id="IPR005467">
    <property type="entry name" value="His_kinase_dom"/>
</dbReference>
<comment type="subcellular location">
    <subcellularLocation>
        <location evidence="2">Cell membrane</location>
        <topology evidence="2">Multi-pass membrane protein</topology>
    </subcellularLocation>
</comment>
<dbReference type="EC" id="2.7.13.3" evidence="3"/>
<keyword evidence="13 14" id="KW-0472">Membrane</keyword>
<dbReference type="Pfam" id="PF00672">
    <property type="entry name" value="HAMP"/>
    <property type="match status" value="1"/>
</dbReference>